<comment type="subcellular location">
    <subcellularLocation>
        <location evidence="6">Cell membrane</location>
        <topology evidence="6">Multi-pass membrane protein</topology>
    </subcellularLocation>
    <subcellularLocation>
        <location evidence="1">Membrane</location>
        <topology evidence="1">Multi-pass membrane protein</topology>
    </subcellularLocation>
</comment>
<protein>
    <submittedName>
        <fullName evidence="8">Iron chelate uptake ABC transporter family permease subunit</fullName>
    </submittedName>
</protein>
<evidence type="ECO:0000313" key="9">
    <source>
        <dbReference type="Proteomes" id="UP000653358"/>
    </source>
</evidence>
<evidence type="ECO:0000256" key="6">
    <source>
        <dbReference type="RuleBase" id="RU003943"/>
    </source>
</evidence>
<feature type="transmembrane region" description="Helical" evidence="7">
    <location>
        <begin position="145"/>
        <end position="168"/>
    </location>
</feature>
<organism evidence="8 9">
    <name type="scientific">Acetobacterium tundrae</name>
    <dbReference type="NCBI Taxonomy" id="132932"/>
    <lineage>
        <taxon>Bacteria</taxon>
        <taxon>Bacillati</taxon>
        <taxon>Bacillota</taxon>
        <taxon>Clostridia</taxon>
        <taxon>Eubacteriales</taxon>
        <taxon>Eubacteriaceae</taxon>
        <taxon>Acetobacterium</taxon>
    </lineage>
</organism>
<dbReference type="InterPro" id="IPR037294">
    <property type="entry name" value="ABC_BtuC-like"/>
</dbReference>
<dbReference type="PANTHER" id="PTHR30477:SF0">
    <property type="entry name" value="METAL TRANSPORT SYSTEM MEMBRANE PROTEIN TM_0125-RELATED"/>
    <property type="match status" value="1"/>
</dbReference>
<feature type="transmembrane region" description="Helical" evidence="7">
    <location>
        <begin position="233"/>
        <end position="252"/>
    </location>
</feature>
<dbReference type="SUPFAM" id="SSF81345">
    <property type="entry name" value="ABC transporter involved in vitamin B12 uptake, BtuC"/>
    <property type="match status" value="1"/>
</dbReference>
<dbReference type="InterPro" id="IPR001626">
    <property type="entry name" value="ABC_TroCD"/>
</dbReference>
<name>A0ABR6WP59_9FIRM</name>
<keyword evidence="9" id="KW-1185">Reference proteome</keyword>
<dbReference type="Pfam" id="PF00950">
    <property type="entry name" value="ABC-3"/>
    <property type="match status" value="1"/>
</dbReference>
<accession>A0ABR6WP59</accession>
<evidence type="ECO:0000256" key="4">
    <source>
        <dbReference type="ARBA" id="ARBA00022989"/>
    </source>
</evidence>
<dbReference type="RefSeq" id="WP_148604615.1">
    <property type="nucleotide sequence ID" value="NZ_RXYB01000015.1"/>
</dbReference>
<keyword evidence="5 7" id="KW-0472">Membrane</keyword>
<evidence type="ECO:0000256" key="5">
    <source>
        <dbReference type="ARBA" id="ARBA00023136"/>
    </source>
</evidence>
<feature type="transmembrane region" description="Helical" evidence="7">
    <location>
        <begin position="105"/>
        <end position="125"/>
    </location>
</feature>
<dbReference type="Proteomes" id="UP000653358">
    <property type="component" value="Unassembled WGS sequence"/>
</dbReference>
<dbReference type="EMBL" id="WJBB01000024">
    <property type="protein sequence ID" value="MBC3798278.1"/>
    <property type="molecule type" value="Genomic_DNA"/>
</dbReference>
<dbReference type="PANTHER" id="PTHR30477">
    <property type="entry name" value="ABC-TRANSPORTER METAL-BINDING PROTEIN"/>
    <property type="match status" value="1"/>
</dbReference>
<feature type="transmembrane region" description="Helical" evidence="7">
    <location>
        <begin position="76"/>
        <end position="93"/>
    </location>
</feature>
<evidence type="ECO:0000313" key="8">
    <source>
        <dbReference type="EMBL" id="MBC3798278.1"/>
    </source>
</evidence>
<comment type="similarity">
    <text evidence="2 6">Belongs to the ABC-3 integral membrane protein family.</text>
</comment>
<evidence type="ECO:0000256" key="1">
    <source>
        <dbReference type="ARBA" id="ARBA00004141"/>
    </source>
</evidence>
<gene>
    <name evidence="8" type="ORF">GH807_14690</name>
</gene>
<feature type="transmembrane region" description="Helical" evidence="7">
    <location>
        <begin position="258"/>
        <end position="275"/>
    </location>
</feature>
<keyword evidence="4 7" id="KW-1133">Transmembrane helix</keyword>
<proteinExistence type="inferred from homology"/>
<evidence type="ECO:0000256" key="7">
    <source>
        <dbReference type="SAM" id="Phobius"/>
    </source>
</evidence>
<sequence>MMNLWYSLVNIVLPFQWVEFTFMKNALLAILLITPLFGLLGTMIVNNKMAFFSDALGHGAFTGIAIGALIGLVKPVLAAIVFSVVFALIITVIKNKSRASTDTIIGVFSSIAIAFGLVLLSLGGSFNKYSSYLIGDLLSITPSEILLLLVVFIIIVILWVLIFNKLLLVSINQSLARSRGVKTLLVEMIFTSIVAVIVTISIQWVGLLIINSLLVLPAAGARNITTNVRQYTLVSIIIAVFSGICGLIASYYLNTATGATIVLVSGLVFFLTLAFKNKFA</sequence>
<keyword evidence="3 6" id="KW-0812">Transmembrane</keyword>
<evidence type="ECO:0000256" key="2">
    <source>
        <dbReference type="ARBA" id="ARBA00008034"/>
    </source>
</evidence>
<dbReference type="Gene3D" id="1.10.3470.10">
    <property type="entry name" value="ABC transporter involved in vitamin B12 uptake, BtuC"/>
    <property type="match status" value="1"/>
</dbReference>
<feature type="transmembrane region" description="Helical" evidence="7">
    <location>
        <begin position="20"/>
        <end position="39"/>
    </location>
</feature>
<keyword evidence="6" id="KW-0813">Transport</keyword>
<evidence type="ECO:0000256" key="3">
    <source>
        <dbReference type="ARBA" id="ARBA00022692"/>
    </source>
</evidence>
<comment type="caution">
    <text evidence="8">The sequence shown here is derived from an EMBL/GenBank/DDBJ whole genome shotgun (WGS) entry which is preliminary data.</text>
</comment>
<reference evidence="8 9" key="1">
    <citation type="journal article" date="2020" name="mSystems">
        <title>Defining Genomic and Predicted Metabolic Features of the Acetobacterium Genus.</title>
        <authorList>
            <person name="Ross D.E."/>
            <person name="Marshall C.W."/>
            <person name="Gulliver D."/>
            <person name="May H.D."/>
            <person name="Norman R.S."/>
        </authorList>
    </citation>
    <scope>NUCLEOTIDE SEQUENCE [LARGE SCALE GENOMIC DNA]</scope>
    <source>
        <strain evidence="8 9">DSM 9173</strain>
    </source>
</reference>